<keyword evidence="2" id="KW-1185">Reference proteome</keyword>
<reference evidence="1 2" key="1">
    <citation type="submission" date="2020-08" db="EMBL/GenBank/DDBJ databases">
        <title>Functional genomics of gut bacteria from endangered species of beetles.</title>
        <authorList>
            <person name="Carlos-Shanley C."/>
        </authorList>
    </citation>
    <scope>NUCLEOTIDE SEQUENCE [LARGE SCALE GENOMIC DNA]</scope>
    <source>
        <strain evidence="1 2">S00245</strain>
    </source>
</reference>
<dbReference type="RefSeq" id="WP_184246254.1">
    <property type="nucleotide sequence ID" value="NZ_JACHLR010000011.1"/>
</dbReference>
<proteinExistence type="predicted"/>
<comment type="caution">
    <text evidence="1">The sequence shown here is derived from an EMBL/GenBank/DDBJ whole genome shotgun (WGS) entry which is preliminary data.</text>
</comment>
<sequence>MTTDEFMRHLRDAGANEVELALSGSKVMLPITEPHEALEFFNCMLDVLTGVKAAEDDAALDRIRPGFGSTH</sequence>
<protein>
    <submittedName>
        <fullName evidence="1">Uncharacterized protein</fullName>
    </submittedName>
</protein>
<dbReference type="EMBL" id="JACHLR010000011">
    <property type="protein sequence ID" value="MBB4859413.1"/>
    <property type="molecule type" value="Genomic_DNA"/>
</dbReference>
<name>A0A7W7KC92_9SPHN</name>
<dbReference type="Proteomes" id="UP000555448">
    <property type="component" value="Unassembled WGS sequence"/>
</dbReference>
<accession>A0A7W7KC92</accession>
<organism evidence="1 2">
    <name type="scientific">Novosphingobium chloroacetimidivorans</name>
    <dbReference type="NCBI Taxonomy" id="1428314"/>
    <lineage>
        <taxon>Bacteria</taxon>
        <taxon>Pseudomonadati</taxon>
        <taxon>Pseudomonadota</taxon>
        <taxon>Alphaproteobacteria</taxon>
        <taxon>Sphingomonadales</taxon>
        <taxon>Sphingomonadaceae</taxon>
        <taxon>Novosphingobium</taxon>
    </lineage>
</organism>
<evidence type="ECO:0000313" key="2">
    <source>
        <dbReference type="Proteomes" id="UP000555448"/>
    </source>
</evidence>
<dbReference type="AlphaFoldDB" id="A0A7W7KC92"/>
<gene>
    <name evidence="1" type="ORF">HNO88_002742</name>
</gene>
<evidence type="ECO:0000313" key="1">
    <source>
        <dbReference type="EMBL" id="MBB4859413.1"/>
    </source>
</evidence>